<gene>
    <name evidence="3" type="ORF">ABENE_03435</name>
</gene>
<dbReference type="PROSITE" id="PS50404">
    <property type="entry name" value="GST_NTER"/>
    <property type="match status" value="1"/>
</dbReference>
<dbReference type="SUPFAM" id="SSF47616">
    <property type="entry name" value="GST C-terminal domain-like"/>
    <property type="match status" value="1"/>
</dbReference>
<dbReference type="Gene3D" id="1.20.1050.10">
    <property type="match status" value="1"/>
</dbReference>
<dbReference type="PANTHER" id="PTHR44051">
    <property type="entry name" value="GLUTATHIONE S-TRANSFERASE-RELATED"/>
    <property type="match status" value="1"/>
</dbReference>
<comment type="caution">
    <text evidence="3">The sequence shown here is derived from an EMBL/GenBank/DDBJ whole genome shotgun (WGS) entry which is preliminary data.</text>
</comment>
<dbReference type="SFLD" id="SFLDG01151">
    <property type="entry name" value="Main.2:_Nu-like"/>
    <property type="match status" value="1"/>
</dbReference>
<evidence type="ECO:0000259" key="2">
    <source>
        <dbReference type="PROSITE" id="PS50405"/>
    </source>
</evidence>
<feature type="domain" description="GST N-terminal" evidence="1">
    <location>
        <begin position="1"/>
        <end position="85"/>
    </location>
</feature>
<evidence type="ECO:0008006" key="5">
    <source>
        <dbReference type="Google" id="ProtNLM"/>
    </source>
</evidence>
<dbReference type="SFLD" id="SFLDG00358">
    <property type="entry name" value="Main_(cytGST)"/>
    <property type="match status" value="1"/>
</dbReference>
<dbReference type="InterPro" id="IPR036282">
    <property type="entry name" value="Glutathione-S-Trfase_C_sf"/>
</dbReference>
<dbReference type="EMBL" id="AWGB01000005">
    <property type="protein sequence ID" value="ESQ94157.1"/>
    <property type="molecule type" value="Genomic_DNA"/>
</dbReference>
<dbReference type="CDD" id="cd03048">
    <property type="entry name" value="GST_N_Ure2p_like"/>
    <property type="match status" value="1"/>
</dbReference>
<reference evidence="3 4" key="1">
    <citation type="journal article" date="2014" name="Nature">
        <title>Sequential evolution of bacterial morphology by co-option of a developmental regulator.</title>
        <authorList>
            <person name="Jiang C."/>
            <person name="Brown P.J."/>
            <person name="Ducret A."/>
            <person name="Brun Y.V."/>
        </authorList>
    </citation>
    <scope>NUCLEOTIDE SEQUENCE [LARGE SCALE GENOMIC DNA]</scope>
    <source>
        <strain evidence="3 4">DSM 16100</strain>
    </source>
</reference>
<dbReference type="eggNOG" id="COG0625">
    <property type="taxonomic scope" value="Bacteria"/>
</dbReference>
<organism evidence="3 4">
    <name type="scientific">Asticcacaulis benevestitus DSM 16100 = ATCC BAA-896</name>
    <dbReference type="NCBI Taxonomy" id="1121022"/>
    <lineage>
        <taxon>Bacteria</taxon>
        <taxon>Pseudomonadati</taxon>
        <taxon>Pseudomonadota</taxon>
        <taxon>Alphaproteobacteria</taxon>
        <taxon>Caulobacterales</taxon>
        <taxon>Caulobacteraceae</taxon>
        <taxon>Asticcacaulis</taxon>
    </lineage>
</organism>
<feature type="domain" description="GST C-terminal" evidence="2">
    <location>
        <begin position="88"/>
        <end position="209"/>
    </location>
</feature>
<dbReference type="PROSITE" id="PS50405">
    <property type="entry name" value="GST_CTER"/>
    <property type="match status" value="1"/>
</dbReference>
<dbReference type="PANTHER" id="PTHR44051:SF8">
    <property type="entry name" value="GLUTATHIONE S-TRANSFERASE GSTA"/>
    <property type="match status" value="1"/>
</dbReference>
<dbReference type="Gene3D" id="3.40.30.10">
    <property type="entry name" value="Glutaredoxin"/>
    <property type="match status" value="1"/>
</dbReference>
<dbReference type="Proteomes" id="UP000017837">
    <property type="component" value="Unassembled WGS sequence"/>
</dbReference>
<evidence type="ECO:0000259" key="1">
    <source>
        <dbReference type="PROSITE" id="PS50404"/>
    </source>
</evidence>
<accession>V4PJM7</accession>
<dbReference type="SUPFAM" id="SSF52833">
    <property type="entry name" value="Thioredoxin-like"/>
    <property type="match status" value="1"/>
</dbReference>
<proteinExistence type="predicted"/>
<dbReference type="STRING" id="1121022.GCA_000376105_01680"/>
<dbReference type="InterPro" id="IPR004045">
    <property type="entry name" value="Glutathione_S-Trfase_N"/>
</dbReference>
<dbReference type="OrthoDB" id="9803562at2"/>
<dbReference type="PATRIC" id="fig|1121022.4.peg.681"/>
<sequence length="209" mass="23626">MIQLHTWGTPNGRKVSIMLEELGVPYSLHPVNIGKDDQFKPEFLAISPNNKIPAIVDEDADGGPLNLFESGAILIYLAEKYGRFLPTIPHQRHTVIQWLMWQMGGLGPMMGQLGWFVVSDKNQTPVGVNRYAAEVERLFNVLEKRLSESAHVGGDEYSIADIAIYPWITQYRTRVPDHIEPLIQARPFISKWLAEVGRRPGVERGMKLP</sequence>
<dbReference type="InterPro" id="IPR036249">
    <property type="entry name" value="Thioredoxin-like_sf"/>
</dbReference>
<keyword evidence="4" id="KW-1185">Reference proteome</keyword>
<dbReference type="InterPro" id="IPR040079">
    <property type="entry name" value="Glutathione_S-Trfase"/>
</dbReference>
<evidence type="ECO:0000313" key="3">
    <source>
        <dbReference type="EMBL" id="ESQ94157.1"/>
    </source>
</evidence>
<name>V4PJM7_9CAUL</name>
<protein>
    <recommendedName>
        <fullName evidence="5">Glutathione S-transferase</fullName>
    </recommendedName>
</protein>
<dbReference type="InterPro" id="IPR010987">
    <property type="entry name" value="Glutathione-S-Trfase_C-like"/>
</dbReference>
<dbReference type="RefSeq" id="WP_018081348.1">
    <property type="nucleotide sequence ID" value="NZ_AQWM01000005.1"/>
</dbReference>
<dbReference type="SFLD" id="SFLDS00019">
    <property type="entry name" value="Glutathione_Transferase_(cytos"/>
    <property type="match status" value="1"/>
</dbReference>
<dbReference type="Pfam" id="PF13409">
    <property type="entry name" value="GST_N_2"/>
    <property type="match status" value="1"/>
</dbReference>
<dbReference type="Pfam" id="PF13410">
    <property type="entry name" value="GST_C_2"/>
    <property type="match status" value="1"/>
</dbReference>
<evidence type="ECO:0000313" key="4">
    <source>
        <dbReference type="Proteomes" id="UP000017837"/>
    </source>
</evidence>
<dbReference type="AlphaFoldDB" id="V4PJM7"/>